<feature type="transmembrane region" description="Helical" evidence="2">
    <location>
        <begin position="413"/>
        <end position="434"/>
    </location>
</feature>
<proteinExistence type="predicted"/>
<keyword evidence="2" id="KW-1133">Transmembrane helix</keyword>
<gene>
    <name evidence="3" type="ORF">KDA27_20765</name>
</gene>
<dbReference type="EMBL" id="JAGQHS010000153">
    <property type="protein sequence ID" value="MCA9758239.1"/>
    <property type="molecule type" value="Genomic_DNA"/>
</dbReference>
<feature type="coiled-coil region" evidence="1">
    <location>
        <begin position="177"/>
        <end position="204"/>
    </location>
</feature>
<dbReference type="GO" id="GO:0004713">
    <property type="term" value="F:protein tyrosine kinase activity"/>
    <property type="evidence" value="ECO:0007669"/>
    <property type="project" value="TreeGrafter"/>
</dbReference>
<name>A0A956SG64_UNCEI</name>
<keyword evidence="2" id="KW-0472">Membrane</keyword>
<evidence type="ECO:0008006" key="5">
    <source>
        <dbReference type="Google" id="ProtNLM"/>
    </source>
</evidence>
<protein>
    <recommendedName>
        <fullName evidence="5">Polysaccharide chain length determinant N-terminal domain-containing protein</fullName>
    </recommendedName>
</protein>
<dbReference type="InterPro" id="IPR050445">
    <property type="entry name" value="Bact_polysacc_biosynth/exp"/>
</dbReference>
<dbReference type="GO" id="GO:0005886">
    <property type="term" value="C:plasma membrane"/>
    <property type="evidence" value="ECO:0007669"/>
    <property type="project" value="TreeGrafter"/>
</dbReference>
<reference evidence="3" key="1">
    <citation type="submission" date="2020-04" db="EMBL/GenBank/DDBJ databases">
        <authorList>
            <person name="Zhang T."/>
        </authorList>
    </citation>
    <scope>NUCLEOTIDE SEQUENCE</scope>
    <source>
        <strain evidence="3">HKST-UBA02</strain>
    </source>
</reference>
<evidence type="ECO:0000256" key="2">
    <source>
        <dbReference type="SAM" id="Phobius"/>
    </source>
</evidence>
<feature type="transmembrane region" description="Helical" evidence="2">
    <location>
        <begin position="35"/>
        <end position="53"/>
    </location>
</feature>
<dbReference type="PANTHER" id="PTHR32309:SF13">
    <property type="entry name" value="FERRIC ENTEROBACTIN TRANSPORT PROTEIN FEPE"/>
    <property type="match status" value="1"/>
</dbReference>
<comment type="caution">
    <text evidence="3">The sequence shown here is derived from an EMBL/GenBank/DDBJ whole genome shotgun (WGS) entry which is preliminary data.</text>
</comment>
<dbReference type="Proteomes" id="UP000739538">
    <property type="component" value="Unassembled WGS sequence"/>
</dbReference>
<dbReference type="PANTHER" id="PTHR32309">
    <property type="entry name" value="TYROSINE-PROTEIN KINASE"/>
    <property type="match status" value="1"/>
</dbReference>
<dbReference type="AlphaFoldDB" id="A0A956SG64"/>
<keyword evidence="2" id="KW-0812">Transmembrane</keyword>
<feature type="coiled-coil region" evidence="1">
    <location>
        <begin position="315"/>
        <end position="342"/>
    </location>
</feature>
<keyword evidence="1" id="KW-0175">Coiled coil</keyword>
<organism evidence="3 4">
    <name type="scientific">Eiseniibacteriota bacterium</name>
    <dbReference type="NCBI Taxonomy" id="2212470"/>
    <lineage>
        <taxon>Bacteria</taxon>
        <taxon>Candidatus Eiseniibacteriota</taxon>
    </lineage>
</organism>
<reference evidence="3" key="2">
    <citation type="journal article" date="2021" name="Microbiome">
        <title>Successional dynamics and alternative stable states in a saline activated sludge microbial community over 9 years.</title>
        <authorList>
            <person name="Wang Y."/>
            <person name="Ye J."/>
            <person name="Ju F."/>
            <person name="Liu L."/>
            <person name="Boyd J.A."/>
            <person name="Deng Y."/>
            <person name="Parks D.H."/>
            <person name="Jiang X."/>
            <person name="Yin X."/>
            <person name="Woodcroft B.J."/>
            <person name="Tyson G.W."/>
            <person name="Hugenholtz P."/>
            <person name="Polz M.F."/>
            <person name="Zhang T."/>
        </authorList>
    </citation>
    <scope>NUCLEOTIDE SEQUENCE</scope>
    <source>
        <strain evidence="3">HKST-UBA02</strain>
    </source>
</reference>
<sequence>MADHYLNGENGNGHGEETRDVSLRDFLSVLFRRKGIVATVFLAAVLVVILLNARSEVLYESSSTIRVSRGEKESAFNSRIRLLTWEEELNSEIETIMSQQIVELAQERLEEEGARDSNGLPIDLTARNVRATTSGKSAVVYISYKDGDPKAARVGCSAITQAYSDFRLRVRAVPQVDAFFREEIENLREQLDEWEQERAKFMNEESVVKISDERLQLLDLRKTTELDLTRVRASLAETEAKAEVLRTRLLNGADELDLYAFADGENRDDQVLYRMRAELVAEQSSLFAAEAQYTEDHPQVKAGRDRVQLQQDAIRTEMRRYLSHLEARAEVLEAREDALLRTLSVADAELSSLPEKEARLAGFDRVLEQLQANYTALVDKQIQARIEQSGSSDWNVLILKPAASALPIRVNDYVRLAVIPILSLILGIALAFLIDGLDHTLKDSTEVENHLRLPVLGSVGRIR</sequence>
<evidence type="ECO:0000313" key="4">
    <source>
        <dbReference type="Proteomes" id="UP000739538"/>
    </source>
</evidence>
<evidence type="ECO:0000256" key="1">
    <source>
        <dbReference type="SAM" id="Coils"/>
    </source>
</evidence>
<accession>A0A956SG64</accession>
<evidence type="ECO:0000313" key="3">
    <source>
        <dbReference type="EMBL" id="MCA9758239.1"/>
    </source>
</evidence>